<reference evidence="6 7" key="1">
    <citation type="submission" date="2015-06" db="EMBL/GenBank/DDBJ databases">
        <title>Draft genome assembly of filamentous brackish cyanobacterium Limnoraphis robusta strain CS-951.</title>
        <authorList>
            <person name="Willis A."/>
            <person name="Parks M."/>
            <person name="Burford M.A."/>
        </authorList>
    </citation>
    <scope>NUCLEOTIDE SEQUENCE [LARGE SCALE GENOMIC DNA]</scope>
    <source>
        <strain evidence="6 7">CS-951</strain>
    </source>
</reference>
<evidence type="ECO:0000256" key="1">
    <source>
        <dbReference type="ARBA" id="ARBA00004141"/>
    </source>
</evidence>
<proteinExistence type="predicted"/>
<dbReference type="GO" id="GO:0016020">
    <property type="term" value="C:membrane"/>
    <property type="evidence" value="ECO:0007669"/>
    <property type="project" value="UniProtKB-SubCell"/>
</dbReference>
<feature type="transmembrane region" description="Helical" evidence="5">
    <location>
        <begin position="116"/>
        <end position="135"/>
    </location>
</feature>
<evidence type="ECO:0000313" key="6">
    <source>
        <dbReference type="EMBL" id="KKD39990.1"/>
    </source>
</evidence>
<dbReference type="AlphaFoldDB" id="A0A0F5YP65"/>
<comment type="caution">
    <text evidence="6">The sequence shown here is derived from an EMBL/GenBank/DDBJ whole genome shotgun (WGS) entry which is preliminary data.</text>
</comment>
<evidence type="ECO:0000256" key="3">
    <source>
        <dbReference type="ARBA" id="ARBA00022989"/>
    </source>
</evidence>
<protein>
    <submittedName>
        <fullName evidence="6">DoxX family protein</fullName>
    </submittedName>
</protein>
<evidence type="ECO:0000256" key="4">
    <source>
        <dbReference type="ARBA" id="ARBA00023136"/>
    </source>
</evidence>
<dbReference type="Pfam" id="PF07681">
    <property type="entry name" value="DoxX"/>
    <property type="match status" value="1"/>
</dbReference>
<dbReference type="Proteomes" id="UP000033607">
    <property type="component" value="Unassembled WGS sequence"/>
</dbReference>
<evidence type="ECO:0000313" key="7">
    <source>
        <dbReference type="Proteomes" id="UP000033607"/>
    </source>
</evidence>
<dbReference type="RefSeq" id="WP_046276507.1">
    <property type="nucleotide sequence ID" value="NZ_LATL02000146.1"/>
</dbReference>
<dbReference type="EMBL" id="LATL02000146">
    <property type="protein sequence ID" value="KKD39990.1"/>
    <property type="molecule type" value="Genomic_DNA"/>
</dbReference>
<feature type="transmembrane region" description="Helical" evidence="5">
    <location>
        <begin position="60"/>
        <end position="82"/>
    </location>
</feature>
<dbReference type="InterPro" id="IPR032808">
    <property type="entry name" value="DoxX"/>
</dbReference>
<keyword evidence="2 5" id="KW-0812">Transmembrane</keyword>
<name>A0A0F5YP65_9CYAN</name>
<feature type="transmembrane region" description="Helical" evidence="5">
    <location>
        <begin position="21"/>
        <end position="40"/>
    </location>
</feature>
<gene>
    <name evidence="6" type="ORF">WN50_00385</name>
</gene>
<accession>A0A0F5YP65</accession>
<evidence type="ECO:0000256" key="5">
    <source>
        <dbReference type="SAM" id="Phobius"/>
    </source>
</evidence>
<keyword evidence="3 5" id="KW-1133">Transmembrane helix</keyword>
<keyword evidence="4 5" id="KW-0472">Membrane</keyword>
<dbReference type="OrthoDB" id="573178at2"/>
<organism evidence="6 7">
    <name type="scientific">Limnoraphis robusta CS-951</name>
    <dbReference type="NCBI Taxonomy" id="1637645"/>
    <lineage>
        <taxon>Bacteria</taxon>
        <taxon>Bacillati</taxon>
        <taxon>Cyanobacteriota</taxon>
        <taxon>Cyanophyceae</taxon>
        <taxon>Oscillatoriophycideae</taxon>
        <taxon>Oscillatoriales</taxon>
        <taxon>Sirenicapillariaceae</taxon>
        <taxon>Limnoraphis</taxon>
    </lineage>
</organism>
<comment type="subcellular location">
    <subcellularLocation>
        <location evidence="1">Membrane</location>
        <topology evidence="1">Multi-pass membrane protein</topology>
    </subcellularLocation>
</comment>
<sequence>MKLNETPILLRRQDIILAYTLLRLVFGINFMVHGLVRIGNIPGFVASQVALYEGLPVPEFMIAIPAFFIPIVELISGFLMIIGFQTRNAIIAGFTLMLPLMFGVCLLQKWDTASSQLIYCLVFFILLSGYSFNSLSVDSWLKNRKN</sequence>
<feature type="transmembrane region" description="Helical" evidence="5">
    <location>
        <begin position="89"/>
        <end position="110"/>
    </location>
</feature>
<evidence type="ECO:0000256" key="2">
    <source>
        <dbReference type="ARBA" id="ARBA00022692"/>
    </source>
</evidence>